<dbReference type="Gene3D" id="3.30.420.10">
    <property type="entry name" value="Ribonuclease H-like superfamily/Ribonuclease H"/>
    <property type="match status" value="1"/>
</dbReference>
<keyword evidence="3" id="KW-1185">Reference proteome</keyword>
<protein>
    <recommendedName>
        <fullName evidence="4">Transposase</fullName>
    </recommendedName>
</protein>
<feature type="region of interest" description="Disordered" evidence="1">
    <location>
        <begin position="73"/>
        <end position="101"/>
    </location>
</feature>
<evidence type="ECO:0000256" key="1">
    <source>
        <dbReference type="SAM" id="MobiDB-lite"/>
    </source>
</evidence>
<sequence>MDIHRELKEDGTTFSLSTTRRLTKAAGFTHSTPRYSQMVNTRNLQPRIDFCQTLIKSNDNIIFTDESSFQLHNNRTTSYRPEGSDRTSKTKTPVKSACVGRDKPERSHIYINFRRNHGQQVLH</sequence>
<dbReference type="Proteomes" id="UP000828390">
    <property type="component" value="Unassembled WGS sequence"/>
</dbReference>
<evidence type="ECO:0000313" key="2">
    <source>
        <dbReference type="EMBL" id="KAH3832757.1"/>
    </source>
</evidence>
<dbReference type="EMBL" id="JAIWYP010000004">
    <property type="protein sequence ID" value="KAH3832757.1"/>
    <property type="molecule type" value="Genomic_DNA"/>
</dbReference>
<name>A0A9D4QJG0_DREPO</name>
<evidence type="ECO:0008006" key="4">
    <source>
        <dbReference type="Google" id="ProtNLM"/>
    </source>
</evidence>
<organism evidence="2 3">
    <name type="scientific">Dreissena polymorpha</name>
    <name type="common">Zebra mussel</name>
    <name type="synonym">Mytilus polymorpha</name>
    <dbReference type="NCBI Taxonomy" id="45954"/>
    <lineage>
        <taxon>Eukaryota</taxon>
        <taxon>Metazoa</taxon>
        <taxon>Spiralia</taxon>
        <taxon>Lophotrochozoa</taxon>
        <taxon>Mollusca</taxon>
        <taxon>Bivalvia</taxon>
        <taxon>Autobranchia</taxon>
        <taxon>Heteroconchia</taxon>
        <taxon>Euheterodonta</taxon>
        <taxon>Imparidentia</taxon>
        <taxon>Neoheterodontei</taxon>
        <taxon>Myida</taxon>
        <taxon>Dreissenoidea</taxon>
        <taxon>Dreissenidae</taxon>
        <taxon>Dreissena</taxon>
    </lineage>
</organism>
<dbReference type="GO" id="GO:0003676">
    <property type="term" value="F:nucleic acid binding"/>
    <property type="evidence" value="ECO:0007669"/>
    <property type="project" value="InterPro"/>
</dbReference>
<gene>
    <name evidence="2" type="ORF">DPMN_106052</name>
</gene>
<reference evidence="2" key="1">
    <citation type="journal article" date="2019" name="bioRxiv">
        <title>The Genome of the Zebra Mussel, Dreissena polymorpha: A Resource for Invasive Species Research.</title>
        <authorList>
            <person name="McCartney M.A."/>
            <person name="Auch B."/>
            <person name="Kono T."/>
            <person name="Mallez S."/>
            <person name="Zhang Y."/>
            <person name="Obille A."/>
            <person name="Becker A."/>
            <person name="Abrahante J.E."/>
            <person name="Garbe J."/>
            <person name="Badalamenti J.P."/>
            <person name="Herman A."/>
            <person name="Mangelson H."/>
            <person name="Liachko I."/>
            <person name="Sullivan S."/>
            <person name="Sone E.D."/>
            <person name="Koren S."/>
            <person name="Silverstein K.A.T."/>
            <person name="Beckman K.B."/>
            <person name="Gohl D.M."/>
        </authorList>
    </citation>
    <scope>NUCLEOTIDE SEQUENCE</scope>
    <source>
        <strain evidence="2">Duluth1</strain>
        <tissue evidence="2">Whole animal</tissue>
    </source>
</reference>
<accession>A0A9D4QJG0</accession>
<dbReference type="InterPro" id="IPR036397">
    <property type="entry name" value="RNaseH_sf"/>
</dbReference>
<comment type="caution">
    <text evidence="2">The sequence shown here is derived from an EMBL/GenBank/DDBJ whole genome shotgun (WGS) entry which is preliminary data.</text>
</comment>
<reference evidence="2" key="2">
    <citation type="submission" date="2020-11" db="EMBL/GenBank/DDBJ databases">
        <authorList>
            <person name="McCartney M.A."/>
            <person name="Auch B."/>
            <person name="Kono T."/>
            <person name="Mallez S."/>
            <person name="Becker A."/>
            <person name="Gohl D.M."/>
            <person name="Silverstein K.A.T."/>
            <person name="Koren S."/>
            <person name="Bechman K.B."/>
            <person name="Herman A."/>
            <person name="Abrahante J.E."/>
            <person name="Garbe J."/>
        </authorList>
    </citation>
    <scope>NUCLEOTIDE SEQUENCE</scope>
    <source>
        <strain evidence="2">Duluth1</strain>
        <tissue evidence="2">Whole animal</tissue>
    </source>
</reference>
<dbReference type="AlphaFoldDB" id="A0A9D4QJG0"/>
<proteinExistence type="predicted"/>
<evidence type="ECO:0000313" key="3">
    <source>
        <dbReference type="Proteomes" id="UP000828390"/>
    </source>
</evidence>